<dbReference type="VEuPathDB" id="VectorBase:GPPI042581"/>
<evidence type="ECO:0000256" key="1">
    <source>
        <dbReference type="SAM" id="MobiDB-lite"/>
    </source>
</evidence>
<feature type="compositionally biased region" description="Acidic residues" evidence="1">
    <location>
        <begin position="47"/>
        <end position="72"/>
    </location>
</feature>
<organism evidence="2 3">
    <name type="scientific">Glossina palpalis gambiensis</name>
    <dbReference type="NCBI Taxonomy" id="67801"/>
    <lineage>
        <taxon>Eukaryota</taxon>
        <taxon>Metazoa</taxon>
        <taxon>Ecdysozoa</taxon>
        <taxon>Arthropoda</taxon>
        <taxon>Hexapoda</taxon>
        <taxon>Insecta</taxon>
        <taxon>Pterygota</taxon>
        <taxon>Neoptera</taxon>
        <taxon>Endopterygota</taxon>
        <taxon>Diptera</taxon>
        <taxon>Brachycera</taxon>
        <taxon>Muscomorpha</taxon>
        <taxon>Hippoboscoidea</taxon>
        <taxon>Glossinidae</taxon>
        <taxon>Glossina</taxon>
    </lineage>
</organism>
<feature type="compositionally biased region" description="Polar residues" evidence="1">
    <location>
        <begin position="179"/>
        <end position="206"/>
    </location>
</feature>
<dbReference type="EMBL" id="JXJN01021710">
    <property type="status" value="NOT_ANNOTATED_CDS"/>
    <property type="molecule type" value="Genomic_DNA"/>
</dbReference>
<keyword evidence="3" id="KW-1185">Reference proteome</keyword>
<dbReference type="EnsemblMetazoa" id="GPPI042581-RA">
    <property type="protein sequence ID" value="GPPI042581-PA"/>
    <property type="gene ID" value="GPPI042581"/>
</dbReference>
<proteinExistence type="predicted"/>
<feature type="region of interest" description="Disordered" evidence="1">
    <location>
        <begin position="36"/>
        <end position="72"/>
    </location>
</feature>
<feature type="compositionally biased region" description="Acidic residues" evidence="1">
    <location>
        <begin position="141"/>
        <end position="166"/>
    </location>
</feature>
<sequence>MTKVKIVKVCLSAAGSDDKGNSTLKELLTHEIVNAIGPTSNATRSLEDDDGDDNDDNDDDDDDDDDDDADDDADADLLLNVISAAAADADAAAGVAAVVLQGTYMYSSDQKPKTLNTTVHCTPHEIVNAIGPTSNATRSLEDDDGDDNDDNDDDDDDDDADDDADADSVTKLARKAKSTKPTQSFTHPTPQSPNLNSQLLTETQLY</sequence>
<evidence type="ECO:0000313" key="3">
    <source>
        <dbReference type="Proteomes" id="UP000092460"/>
    </source>
</evidence>
<name>A0A1B0BWD5_9MUSC</name>
<accession>A0A1B0BWD5</accession>
<protein>
    <submittedName>
        <fullName evidence="2">Uncharacterized protein</fullName>
    </submittedName>
</protein>
<evidence type="ECO:0000313" key="2">
    <source>
        <dbReference type="EnsemblMetazoa" id="GPPI042581-PA"/>
    </source>
</evidence>
<reference evidence="3" key="1">
    <citation type="submission" date="2015-01" db="EMBL/GenBank/DDBJ databases">
        <authorList>
            <person name="Aksoy S."/>
            <person name="Warren W."/>
            <person name="Wilson R.K."/>
        </authorList>
    </citation>
    <scope>NUCLEOTIDE SEQUENCE [LARGE SCALE GENOMIC DNA]</scope>
    <source>
        <strain evidence="3">IAEA</strain>
    </source>
</reference>
<reference evidence="2" key="2">
    <citation type="submission" date="2020-05" db="UniProtKB">
        <authorList>
            <consortium name="EnsemblMetazoa"/>
        </authorList>
    </citation>
    <scope>IDENTIFICATION</scope>
    <source>
        <strain evidence="2">IAEA</strain>
    </source>
</reference>
<dbReference type="AlphaFoldDB" id="A0A1B0BWD5"/>
<dbReference type="Proteomes" id="UP000092460">
    <property type="component" value="Unassembled WGS sequence"/>
</dbReference>
<feature type="region of interest" description="Disordered" evidence="1">
    <location>
        <begin position="128"/>
        <end position="206"/>
    </location>
</feature>